<dbReference type="InterPro" id="IPR050131">
    <property type="entry name" value="Peptidase_S8_subtilisin-like"/>
</dbReference>
<evidence type="ECO:0000256" key="6">
    <source>
        <dbReference type="SAM" id="SignalP"/>
    </source>
</evidence>
<evidence type="ECO:0000256" key="5">
    <source>
        <dbReference type="PROSITE-ProRule" id="PRU01240"/>
    </source>
</evidence>
<evidence type="ECO:0000313" key="9">
    <source>
        <dbReference type="Proteomes" id="UP000561459"/>
    </source>
</evidence>
<keyword evidence="4 5" id="KW-0720">Serine protease</keyword>
<comment type="caution">
    <text evidence="8">The sequence shown here is derived from an EMBL/GenBank/DDBJ whole genome shotgun (WGS) entry which is preliminary data.</text>
</comment>
<dbReference type="EMBL" id="JACIDY010000008">
    <property type="protein sequence ID" value="MBB3941212.1"/>
    <property type="molecule type" value="Genomic_DNA"/>
</dbReference>
<organism evidence="8 9">
    <name type="scientific">Novosphingobium fluoreni</name>
    <dbReference type="NCBI Taxonomy" id="1391222"/>
    <lineage>
        <taxon>Bacteria</taxon>
        <taxon>Pseudomonadati</taxon>
        <taxon>Pseudomonadota</taxon>
        <taxon>Alphaproteobacteria</taxon>
        <taxon>Sphingomonadales</taxon>
        <taxon>Sphingomonadaceae</taxon>
        <taxon>Novosphingobium</taxon>
    </lineage>
</organism>
<name>A0A7W6C2B4_9SPHN</name>
<dbReference type="PANTHER" id="PTHR43806:SF11">
    <property type="entry name" value="CEREVISIN-RELATED"/>
    <property type="match status" value="1"/>
</dbReference>
<evidence type="ECO:0000256" key="3">
    <source>
        <dbReference type="ARBA" id="ARBA00022801"/>
    </source>
</evidence>
<evidence type="ECO:0000256" key="2">
    <source>
        <dbReference type="ARBA" id="ARBA00022670"/>
    </source>
</evidence>
<evidence type="ECO:0000256" key="4">
    <source>
        <dbReference type="ARBA" id="ARBA00022825"/>
    </source>
</evidence>
<keyword evidence="3 5" id="KW-0378">Hydrolase</keyword>
<dbReference type="AlphaFoldDB" id="A0A7W6C2B4"/>
<keyword evidence="9" id="KW-1185">Reference proteome</keyword>
<protein>
    <recommendedName>
        <fullName evidence="7">Peptidase S8/S53 domain-containing protein</fullName>
    </recommendedName>
</protein>
<keyword evidence="6" id="KW-0732">Signal</keyword>
<dbReference type="Gene3D" id="3.40.50.200">
    <property type="entry name" value="Peptidase S8/S53 domain"/>
    <property type="match status" value="1"/>
</dbReference>
<sequence length="413" mass="41328">MDRSKLARLIGLSALLLALSGPAQAQFRLPGSVDAVGALRRVGDATRDIADRALEPVGSAVGGAADLARDRLSRLTRLVGESDGAIEWDDNHEPARAGEVLLLDPDAQSLTAVSDAGYAVIEQGTIDDLGIAYARLSVPHGQSLPRALKTLRAAAPGHEITADQIHFPSGAASAPALTKEPATPLLRGGTVGVIDGAIAGSDRVVMQRGFAVGAPKASNHASAIASLLKGAGTARLYSADVYGSDPAGGNALAIARAVGWLTGQGVRVVSISLVGPANPLLSRAVAAAQAKGTVIVAAVGNDGPAAPPAYPASYPNVIAVTGVDGRGRVLIEAGRATHLDYAAPGADITAKVPGKGQVKLRGTSYAAPLVASRIAARIGGGAVAALQGANGEARGASKRTGRGILCATCRAGT</sequence>
<evidence type="ECO:0000259" key="7">
    <source>
        <dbReference type="Pfam" id="PF00082"/>
    </source>
</evidence>
<evidence type="ECO:0000256" key="1">
    <source>
        <dbReference type="ARBA" id="ARBA00011073"/>
    </source>
</evidence>
<feature type="active site" description="Charge relay system" evidence="5">
    <location>
        <position position="364"/>
    </location>
</feature>
<dbReference type="GO" id="GO:0006508">
    <property type="term" value="P:proteolysis"/>
    <property type="evidence" value="ECO:0007669"/>
    <property type="project" value="UniProtKB-KW"/>
</dbReference>
<feature type="active site" description="Charge relay system" evidence="5">
    <location>
        <position position="195"/>
    </location>
</feature>
<dbReference type="Pfam" id="PF00082">
    <property type="entry name" value="Peptidase_S8"/>
    <property type="match status" value="1"/>
</dbReference>
<dbReference type="InterPro" id="IPR036852">
    <property type="entry name" value="Peptidase_S8/S53_dom_sf"/>
</dbReference>
<dbReference type="RefSeq" id="WP_183617893.1">
    <property type="nucleotide sequence ID" value="NZ_JACIDY010000008.1"/>
</dbReference>
<feature type="signal peptide" evidence="6">
    <location>
        <begin position="1"/>
        <end position="25"/>
    </location>
</feature>
<proteinExistence type="inferred from homology"/>
<gene>
    <name evidence="8" type="ORF">GGR39_002888</name>
</gene>
<reference evidence="8 9" key="1">
    <citation type="submission" date="2020-08" db="EMBL/GenBank/DDBJ databases">
        <title>Genomic Encyclopedia of Type Strains, Phase IV (KMG-IV): sequencing the most valuable type-strain genomes for metagenomic binning, comparative biology and taxonomic classification.</title>
        <authorList>
            <person name="Goeker M."/>
        </authorList>
    </citation>
    <scope>NUCLEOTIDE SEQUENCE [LARGE SCALE GENOMIC DNA]</scope>
    <source>
        <strain evidence="8 9">DSM 27568</strain>
    </source>
</reference>
<keyword evidence="2 5" id="KW-0645">Protease</keyword>
<dbReference type="GO" id="GO:0004252">
    <property type="term" value="F:serine-type endopeptidase activity"/>
    <property type="evidence" value="ECO:0007669"/>
    <property type="project" value="UniProtKB-UniRule"/>
</dbReference>
<dbReference type="Proteomes" id="UP000561459">
    <property type="component" value="Unassembled WGS sequence"/>
</dbReference>
<feature type="active site" description="Charge relay system" evidence="5">
    <location>
        <position position="220"/>
    </location>
</feature>
<comment type="similarity">
    <text evidence="1 5">Belongs to the peptidase S8 family.</text>
</comment>
<dbReference type="InterPro" id="IPR000209">
    <property type="entry name" value="Peptidase_S8/S53_dom"/>
</dbReference>
<dbReference type="PROSITE" id="PS51892">
    <property type="entry name" value="SUBTILASE"/>
    <property type="match status" value="1"/>
</dbReference>
<dbReference type="PANTHER" id="PTHR43806">
    <property type="entry name" value="PEPTIDASE S8"/>
    <property type="match status" value="1"/>
</dbReference>
<feature type="chain" id="PRO_5031166740" description="Peptidase S8/S53 domain-containing protein" evidence="6">
    <location>
        <begin position="26"/>
        <end position="413"/>
    </location>
</feature>
<accession>A0A7W6C2B4</accession>
<dbReference type="SUPFAM" id="SSF52743">
    <property type="entry name" value="Subtilisin-like"/>
    <property type="match status" value="1"/>
</dbReference>
<feature type="domain" description="Peptidase S8/S53" evidence="7">
    <location>
        <begin position="222"/>
        <end position="375"/>
    </location>
</feature>
<evidence type="ECO:0000313" key="8">
    <source>
        <dbReference type="EMBL" id="MBB3941212.1"/>
    </source>
</evidence>